<evidence type="ECO:0000313" key="2">
    <source>
        <dbReference type="EMBL" id="KAG3203980.1"/>
    </source>
</evidence>
<dbReference type="Proteomes" id="UP000736787">
    <property type="component" value="Unassembled WGS sequence"/>
</dbReference>
<dbReference type="AlphaFoldDB" id="A0A8T1JKR0"/>
<reference evidence="2" key="1">
    <citation type="submission" date="2018-05" db="EMBL/GenBank/DDBJ databases">
        <title>Effector identification in a new, highly contiguous assembly of the strawberry crown rot pathogen Phytophthora cactorum.</title>
        <authorList>
            <person name="Armitage A.D."/>
            <person name="Nellist C.F."/>
            <person name="Bates H."/>
            <person name="Vickerstaff R.J."/>
            <person name="Harrison R.J."/>
        </authorList>
    </citation>
    <scope>NUCLEOTIDE SEQUENCE</scope>
    <source>
        <strain evidence="1">4040</strain>
        <strain evidence="2">P421</strain>
    </source>
</reference>
<name>A0A8T1JKR0_9STRA</name>
<dbReference type="EMBL" id="RCMV01002182">
    <property type="protein sequence ID" value="KAG3203980.1"/>
    <property type="molecule type" value="Genomic_DNA"/>
</dbReference>
<evidence type="ECO:0000313" key="3">
    <source>
        <dbReference type="Proteomes" id="UP000760860"/>
    </source>
</evidence>
<dbReference type="Proteomes" id="UP000760860">
    <property type="component" value="Unassembled WGS sequence"/>
</dbReference>
<organism evidence="2 3">
    <name type="scientific">Phytophthora cactorum</name>
    <dbReference type="NCBI Taxonomy" id="29920"/>
    <lineage>
        <taxon>Eukaryota</taxon>
        <taxon>Sar</taxon>
        <taxon>Stramenopiles</taxon>
        <taxon>Oomycota</taxon>
        <taxon>Peronosporomycetes</taxon>
        <taxon>Peronosporales</taxon>
        <taxon>Peronosporaceae</taxon>
        <taxon>Phytophthora</taxon>
    </lineage>
</organism>
<accession>A0A8T1JKR0</accession>
<dbReference type="EMBL" id="RCMK01002017">
    <property type="protein sequence ID" value="KAG2885617.1"/>
    <property type="molecule type" value="Genomic_DNA"/>
</dbReference>
<comment type="caution">
    <text evidence="2">The sequence shown here is derived from an EMBL/GenBank/DDBJ whole genome shotgun (WGS) entry which is preliminary data.</text>
</comment>
<protein>
    <submittedName>
        <fullName evidence="2">Uncharacterized protein</fullName>
    </submittedName>
</protein>
<gene>
    <name evidence="1" type="ORF">PC117_g25553</name>
    <name evidence="2" type="ORF">PC129_g22661</name>
</gene>
<proteinExistence type="predicted"/>
<sequence length="33" mass="3747">MLGSAYAYNAYITYKHYTGRRTLALAARRHVTG</sequence>
<evidence type="ECO:0000313" key="1">
    <source>
        <dbReference type="EMBL" id="KAG2885617.1"/>
    </source>
</evidence>